<proteinExistence type="predicted"/>
<name>A0A7H4N6P9_9ENTR</name>
<reference evidence="1 2" key="1">
    <citation type="submission" date="2018-06" db="EMBL/GenBank/DDBJ databases">
        <authorList>
            <consortium name="Pathogen Informatics"/>
            <person name="Doyle S."/>
        </authorList>
    </citation>
    <scope>NUCLEOTIDE SEQUENCE [LARGE SCALE GENOMIC DNA]</scope>
    <source>
        <strain evidence="1 2">NCTC11685</strain>
    </source>
</reference>
<protein>
    <submittedName>
        <fullName evidence="1">Protein of uncharacterized function (DUF3296)</fullName>
    </submittedName>
</protein>
<dbReference type="AlphaFoldDB" id="A0A7H4N6P9"/>
<organism evidence="1 2">
    <name type="scientific">Klebsiella michiganensis</name>
    <dbReference type="NCBI Taxonomy" id="1134687"/>
    <lineage>
        <taxon>Bacteria</taxon>
        <taxon>Pseudomonadati</taxon>
        <taxon>Pseudomonadota</taxon>
        <taxon>Gammaproteobacteria</taxon>
        <taxon>Enterobacterales</taxon>
        <taxon>Enterobacteriaceae</taxon>
        <taxon>Klebsiella/Raoultella group</taxon>
        <taxon>Klebsiella</taxon>
    </lineage>
</organism>
<gene>
    <name evidence="1" type="ORF">NCTC11685_02734</name>
</gene>
<dbReference type="Proteomes" id="UP000254863">
    <property type="component" value="Unassembled WGS sequence"/>
</dbReference>
<evidence type="ECO:0000313" key="1">
    <source>
        <dbReference type="EMBL" id="STV79519.1"/>
    </source>
</evidence>
<sequence length="212" mass="25219">MQKHYPHLKKITPNDFLLNMINHHLNQILACHSKILAFRMDFDYQRGTKRFIRNSSFEIQDDLRDLTQAMTNLPGVTGIFWVLEWTSEGVVHAHAIFYLNAQEHQKSFPFILQAEEMWLEITHGEGKSQRCKPNEYHRDNINNVVEYHNNEALNSLRRIASYLTKEDQKYDYPIWGCNEVPPPARQGRPQKIYTRLILIFLRHHRYLCRSGK</sequence>
<comment type="caution">
    <text evidence="1">The sequence shown here is derived from an EMBL/GenBank/DDBJ whole genome shotgun (WGS) entry which is preliminary data.</text>
</comment>
<accession>A0A7H4N6P9</accession>
<dbReference type="EMBL" id="UGMS01000001">
    <property type="protein sequence ID" value="STV79519.1"/>
    <property type="molecule type" value="Genomic_DNA"/>
</dbReference>
<evidence type="ECO:0000313" key="2">
    <source>
        <dbReference type="Proteomes" id="UP000254863"/>
    </source>
</evidence>